<gene>
    <name evidence="3" type="ORF">ACFQ2T_00185</name>
</gene>
<feature type="transmembrane region" description="Helical" evidence="1">
    <location>
        <begin position="225"/>
        <end position="246"/>
    </location>
</feature>
<dbReference type="PANTHER" id="PTHR33121">
    <property type="entry name" value="CYCLIC DI-GMP PHOSPHODIESTERASE PDEF"/>
    <property type="match status" value="1"/>
</dbReference>
<organism evidence="3 4">
    <name type="scientific">Methylophilus flavus</name>
    <dbReference type="NCBI Taxonomy" id="640084"/>
    <lineage>
        <taxon>Bacteria</taxon>
        <taxon>Pseudomonadati</taxon>
        <taxon>Pseudomonadota</taxon>
        <taxon>Betaproteobacteria</taxon>
        <taxon>Nitrosomonadales</taxon>
        <taxon>Methylophilaceae</taxon>
        <taxon>Methylophilus</taxon>
    </lineage>
</organism>
<name>A0ABW3P722_9PROT</name>
<dbReference type="Proteomes" id="UP001597206">
    <property type="component" value="Unassembled WGS sequence"/>
</dbReference>
<feature type="transmembrane region" description="Helical" evidence="1">
    <location>
        <begin position="184"/>
        <end position="204"/>
    </location>
</feature>
<reference evidence="4" key="1">
    <citation type="journal article" date="2019" name="Int. J. Syst. Evol. Microbiol.">
        <title>The Global Catalogue of Microorganisms (GCM) 10K type strain sequencing project: providing services to taxonomists for standard genome sequencing and annotation.</title>
        <authorList>
            <consortium name="The Broad Institute Genomics Platform"/>
            <consortium name="The Broad Institute Genome Sequencing Center for Infectious Disease"/>
            <person name="Wu L."/>
            <person name="Ma J."/>
        </authorList>
    </citation>
    <scope>NUCLEOTIDE SEQUENCE [LARGE SCALE GENOMIC DNA]</scope>
    <source>
        <strain evidence="4">CCUG 58411</strain>
    </source>
</reference>
<dbReference type="PROSITE" id="PS50883">
    <property type="entry name" value="EAL"/>
    <property type="match status" value="1"/>
</dbReference>
<dbReference type="CDD" id="cd01948">
    <property type="entry name" value="EAL"/>
    <property type="match status" value="1"/>
</dbReference>
<evidence type="ECO:0000313" key="4">
    <source>
        <dbReference type="Proteomes" id="UP001597206"/>
    </source>
</evidence>
<evidence type="ECO:0000256" key="1">
    <source>
        <dbReference type="SAM" id="Phobius"/>
    </source>
</evidence>
<dbReference type="SUPFAM" id="SSF141868">
    <property type="entry name" value="EAL domain-like"/>
    <property type="match status" value="1"/>
</dbReference>
<accession>A0ABW3P722</accession>
<feature type="transmembrane region" description="Helical" evidence="1">
    <location>
        <begin position="61"/>
        <end position="80"/>
    </location>
</feature>
<comment type="caution">
    <text evidence="3">The sequence shown here is derived from an EMBL/GenBank/DDBJ whole genome shotgun (WGS) entry which is preliminary data.</text>
</comment>
<evidence type="ECO:0000259" key="2">
    <source>
        <dbReference type="PROSITE" id="PS50883"/>
    </source>
</evidence>
<evidence type="ECO:0000313" key="3">
    <source>
        <dbReference type="EMBL" id="MFD1120908.1"/>
    </source>
</evidence>
<proteinExistence type="predicted"/>
<feature type="transmembrane region" description="Helical" evidence="1">
    <location>
        <begin position="132"/>
        <end position="152"/>
    </location>
</feature>
<feature type="domain" description="EAL" evidence="2">
    <location>
        <begin position="287"/>
        <end position="541"/>
    </location>
</feature>
<protein>
    <submittedName>
        <fullName evidence="3">Bifunctional diguanylate cyclase/phosphodiesterase</fullName>
    </submittedName>
</protein>
<feature type="transmembrane region" description="Helical" evidence="1">
    <location>
        <begin position="35"/>
        <end position="55"/>
    </location>
</feature>
<sequence>MSVSSIDWLAVNVQECVTQRQYMRHRFLRSVQKQAPWLAIASIVTVFLTFPFIVFPNEYGFCIALSLGYLIFISVSLRTLLETWRKDRLAKVISASVMLLFLAEIFLVVGSYRHIDFDFIANTHPHAISLDQLITDLVMAVLVMFASVLCHIQWSKCSQALLCIVILMPVNGLLASLYGIPDAYGQLSIMASLGGLLCASALLAKQISQTSMSYLLLLDESGKHLRWIVCILFLCSIVLGGVGVYFKHDPRVTPIIITVALIAIVSIMTTTYYRKGVVHEQVLPPEDLAFASELEAAIAHEEFYLVFQPQIDFNTGKLVGVEALIRWQHPQQGVIPPNKFICVAELTGLIVPMGAWVLKAACQQVSSWKNIELANAKVSVNVSSLQLHSEGFTEYVVQVLRETGLAAERLVIELTESAFVHSDSKSMENLQALKRIGVKLAIDDFGTGYSCLAYLRDIPGDYLKVDRSFINDVPGKERSEAVTSAIVVLGKNLHYQIVAEGVETEAQADYLKGLGCDFVQGFLYAKPMSEQALQQWVLARQDNALSSSES</sequence>
<keyword evidence="1" id="KW-0472">Membrane</keyword>
<keyword evidence="1" id="KW-1133">Transmembrane helix</keyword>
<feature type="transmembrane region" description="Helical" evidence="1">
    <location>
        <begin position="159"/>
        <end position="178"/>
    </location>
</feature>
<dbReference type="Pfam" id="PF00563">
    <property type="entry name" value="EAL"/>
    <property type="match status" value="1"/>
</dbReference>
<dbReference type="Gene3D" id="3.20.20.450">
    <property type="entry name" value="EAL domain"/>
    <property type="match status" value="1"/>
</dbReference>
<dbReference type="InterPro" id="IPR050706">
    <property type="entry name" value="Cyclic-di-GMP_PDE-like"/>
</dbReference>
<dbReference type="RefSeq" id="WP_379028864.1">
    <property type="nucleotide sequence ID" value="NZ_JBHTLN010000001.1"/>
</dbReference>
<feature type="transmembrane region" description="Helical" evidence="1">
    <location>
        <begin position="252"/>
        <end position="273"/>
    </location>
</feature>
<feature type="transmembrane region" description="Helical" evidence="1">
    <location>
        <begin position="92"/>
        <end position="112"/>
    </location>
</feature>
<dbReference type="PANTHER" id="PTHR33121:SF71">
    <property type="entry name" value="OXYGEN SENSOR PROTEIN DOSP"/>
    <property type="match status" value="1"/>
</dbReference>
<keyword evidence="1" id="KW-0812">Transmembrane</keyword>
<keyword evidence="4" id="KW-1185">Reference proteome</keyword>
<dbReference type="SMART" id="SM00052">
    <property type="entry name" value="EAL"/>
    <property type="match status" value="1"/>
</dbReference>
<dbReference type="InterPro" id="IPR001633">
    <property type="entry name" value="EAL_dom"/>
</dbReference>
<dbReference type="EMBL" id="JBHTLN010000001">
    <property type="protein sequence ID" value="MFD1120908.1"/>
    <property type="molecule type" value="Genomic_DNA"/>
</dbReference>
<dbReference type="InterPro" id="IPR035919">
    <property type="entry name" value="EAL_sf"/>
</dbReference>